<accession>A0AAD5R3K8</accession>
<dbReference type="Proteomes" id="UP001196413">
    <property type="component" value="Unassembled WGS sequence"/>
</dbReference>
<keyword evidence="1" id="KW-0732">Signal</keyword>
<reference evidence="2" key="1">
    <citation type="submission" date="2021-06" db="EMBL/GenBank/DDBJ databases">
        <title>Parelaphostrongylus tenuis whole genome reference sequence.</title>
        <authorList>
            <person name="Garwood T.J."/>
            <person name="Larsen P.A."/>
            <person name="Fountain-Jones N.M."/>
            <person name="Garbe J.R."/>
            <person name="Macchietto M.G."/>
            <person name="Kania S.A."/>
            <person name="Gerhold R.W."/>
            <person name="Richards J.E."/>
            <person name="Wolf T.M."/>
        </authorList>
    </citation>
    <scope>NUCLEOTIDE SEQUENCE</scope>
    <source>
        <strain evidence="2">MNPRO001-30</strain>
        <tissue evidence="2">Meninges</tissue>
    </source>
</reference>
<evidence type="ECO:0000313" key="2">
    <source>
        <dbReference type="EMBL" id="KAJ1368922.1"/>
    </source>
</evidence>
<comment type="caution">
    <text evidence="2">The sequence shown here is derived from an EMBL/GenBank/DDBJ whole genome shotgun (WGS) entry which is preliminary data.</text>
</comment>
<organism evidence="2 3">
    <name type="scientific">Parelaphostrongylus tenuis</name>
    <name type="common">Meningeal worm</name>
    <dbReference type="NCBI Taxonomy" id="148309"/>
    <lineage>
        <taxon>Eukaryota</taxon>
        <taxon>Metazoa</taxon>
        <taxon>Ecdysozoa</taxon>
        <taxon>Nematoda</taxon>
        <taxon>Chromadorea</taxon>
        <taxon>Rhabditida</taxon>
        <taxon>Rhabditina</taxon>
        <taxon>Rhabditomorpha</taxon>
        <taxon>Strongyloidea</taxon>
        <taxon>Metastrongylidae</taxon>
        <taxon>Parelaphostrongylus</taxon>
    </lineage>
</organism>
<evidence type="ECO:0000313" key="3">
    <source>
        <dbReference type="Proteomes" id="UP001196413"/>
    </source>
</evidence>
<protein>
    <submittedName>
        <fullName evidence="2">Uncharacterized protein</fullName>
    </submittedName>
</protein>
<gene>
    <name evidence="2" type="ORF">KIN20_030282</name>
</gene>
<name>A0AAD5R3K8_PARTN</name>
<dbReference type="EMBL" id="JAHQIW010006354">
    <property type="protein sequence ID" value="KAJ1368922.1"/>
    <property type="molecule type" value="Genomic_DNA"/>
</dbReference>
<proteinExistence type="predicted"/>
<keyword evidence="3" id="KW-1185">Reference proteome</keyword>
<dbReference type="AlphaFoldDB" id="A0AAD5R3K8"/>
<feature type="signal peptide" evidence="1">
    <location>
        <begin position="1"/>
        <end position="15"/>
    </location>
</feature>
<sequence length="99" mass="11057">MSLVSLCLLPWFTLAQPMFRPRSLVSSVNSASAQEFVRRLVMQTVFEVLESQGRSAFLPDAVISAILGQLEVRVTYDPLLCAKVVFGLMNYAVDQMDDK</sequence>
<evidence type="ECO:0000256" key="1">
    <source>
        <dbReference type="SAM" id="SignalP"/>
    </source>
</evidence>
<feature type="chain" id="PRO_5041967535" evidence="1">
    <location>
        <begin position="16"/>
        <end position="99"/>
    </location>
</feature>